<evidence type="ECO:0000313" key="1">
    <source>
        <dbReference type="EMBL" id="GAA4816051.1"/>
    </source>
</evidence>
<proteinExistence type="predicted"/>
<comment type="caution">
    <text evidence="1">The sequence shown here is derived from an EMBL/GenBank/DDBJ whole genome shotgun (WGS) entry which is preliminary data.</text>
</comment>
<protein>
    <submittedName>
        <fullName evidence="1">Uncharacterized protein</fullName>
    </submittedName>
</protein>
<organism evidence="1 2">
    <name type="scientific">Streptomyces ziwulingensis</name>
    <dbReference type="NCBI Taxonomy" id="1045501"/>
    <lineage>
        <taxon>Bacteria</taxon>
        <taxon>Bacillati</taxon>
        <taxon>Actinomycetota</taxon>
        <taxon>Actinomycetes</taxon>
        <taxon>Kitasatosporales</taxon>
        <taxon>Streptomycetaceae</taxon>
        <taxon>Streptomyces</taxon>
    </lineage>
</organism>
<sequence length="123" mass="13476">MTPETLIWRGLQVPYITPWSGETMSKPPLVVRHGRLSYRDEGPQGVPSWGIAGVLYDAALRALPGPPDAEDELHLIPYEDDARLRWVLAAREVVALYGVQPVTDLDALADTAGSDGYWPPARG</sequence>
<evidence type="ECO:0000313" key="2">
    <source>
        <dbReference type="Proteomes" id="UP001501265"/>
    </source>
</evidence>
<gene>
    <name evidence="1" type="ORF">GCM10023220_55340</name>
</gene>
<dbReference type="EMBL" id="BAABIG010000061">
    <property type="protein sequence ID" value="GAA4816051.1"/>
    <property type="molecule type" value="Genomic_DNA"/>
</dbReference>
<keyword evidence="2" id="KW-1185">Reference proteome</keyword>
<reference evidence="2" key="1">
    <citation type="journal article" date="2019" name="Int. J. Syst. Evol. Microbiol.">
        <title>The Global Catalogue of Microorganisms (GCM) 10K type strain sequencing project: providing services to taxonomists for standard genome sequencing and annotation.</title>
        <authorList>
            <consortium name="The Broad Institute Genomics Platform"/>
            <consortium name="The Broad Institute Genome Sequencing Center for Infectious Disease"/>
            <person name="Wu L."/>
            <person name="Ma J."/>
        </authorList>
    </citation>
    <scope>NUCLEOTIDE SEQUENCE [LARGE SCALE GENOMIC DNA]</scope>
    <source>
        <strain evidence="2">JCM 18081</strain>
    </source>
</reference>
<name>A0ABP9CWC4_9ACTN</name>
<accession>A0ABP9CWC4</accession>
<dbReference type="RefSeq" id="WP_345623086.1">
    <property type="nucleotide sequence ID" value="NZ_BAABIG010000061.1"/>
</dbReference>
<dbReference type="Proteomes" id="UP001501265">
    <property type="component" value="Unassembled WGS sequence"/>
</dbReference>